<evidence type="ECO:0000256" key="2">
    <source>
        <dbReference type="SAM" id="SignalP"/>
    </source>
</evidence>
<dbReference type="InterPro" id="IPR052354">
    <property type="entry name" value="Cell_Wall_Dynamics_Protein"/>
</dbReference>
<dbReference type="InterPro" id="IPR003646">
    <property type="entry name" value="SH3-like_bac-type"/>
</dbReference>
<keyword evidence="2" id="KW-0732">Signal</keyword>
<dbReference type="AlphaFoldDB" id="A0A939P8W0"/>
<dbReference type="Proteomes" id="UP000669179">
    <property type="component" value="Unassembled WGS sequence"/>
</dbReference>
<dbReference type="SMART" id="SM00287">
    <property type="entry name" value="SH3b"/>
    <property type="match status" value="3"/>
</dbReference>
<proteinExistence type="predicted"/>
<feature type="signal peptide" evidence="2">
    <location>
        <begin position="1"/>
        <end position="22"/>
    </location>
</feature>
<feature type="domain" description="SH3b" evidence="3">
    <location>
        <begin position="139"/>
        <end position="205"/>
    </location>
</feature>
<dbReference type="RefSeq" id="WP_208255860.1">
    <property type="nucleotide sequence ID" value="NZ_JAGEOJ010000005.1"/>
</dbReference>
<name>A0A939P8W0_9ACTN</name>
<accession>A0A939P8W0</accession>
<dbReference type="PANTHER" id="PTHR34408">
    <property type="entry name" value="FAMILY PROTEIN, PUTATIVE-RELATED"/>
    <property type="match status" value="1"/>
</dbReference>
<sequence>MRVRTIDHGGLMRPIVISTALAAGLAGSALTVPAAVAASHTVAASRTVASRTVASHAVVAPAPSFKVNAKSGLKVRSGPGSKYKESGSLRFGTVVAGTGKTSGSWTQIRMPKGGVAWAPSMYLTMVKPGPPPKPKPKPTGVAAFKVTRAGVNLRTAPNTQAKVINVLRAGGLLASTGQVAKGWTQVSVSAGGVGWVAAQYLAKTTNPVYRVVGSPGVNVRAGAGVKFKQIAFVKTAILLPGTGTVQSGWAQLNLSNGLTGFASRRYLSQTVQDRGDAAAPAPAATPDPASTPDPADCPEDAPNPNAPAEEPPAQPATEVAPGS</sequence>
<reference evidence="4" key="1">
    <citation type="submission" date="2021-03" db="EMBL/GenBank/DDBJ databases">
        <authorList>
            <person name="Kanchanasin P."/>
            <person name="Saeng-In P."/>
            <person name="Phongsopitanun W."/>
            <person name="Yuki M."/>
            <person name="Kudo T."/>
            <person name="Ohkuma M."/>
            <person name="Tanasupawat S."/>
        </authorList>
    </citation>
    <scope>NUCLEOTIDE SEQUENCE</scope>
    <source>
        <strain evidence="4">GKU 128</strain>
    </source>
</reference>
<gene>
    <name evidence="4" type="ORF">J4573_14000</name>
</gene>
<feature type="region of interest" description="Disordered" evidence="1">
    <location>
        <begin position="272"/>
        <end position="323"/>
    </location>
</feature>
<dbReference type="Pfam" id="PF08239">
    <property type="entry name" value="SH3_3"/>
    <property type="match status" value="2"/>
</dbReference>
<feature type="domain" description="SH3b" evidence="3">
    <location>
        <begin position="62"/>
        <end position="127"/>
    </location>
</feature>
<evidence type="ECO:0000259" key="3">
    <source>
        <dbReference type="PROSITE" id="PS51781"/>
    </source>
</evidence>
<keyword evidence="5" id="KW-1185">Reference proteome</keyword>
<protein>
    <submittedName>
        <fullName evidence="4">SH3 domain-containing protein</fullName>
    </submittedName>
</protein>
<evidence type="ECO:0000256" key="1">
    <source>
        <dbReference type="SAM" id="MobiDB-lite"/>
    </source>
</evidence>
<feature type="compositionally biased region" description="Low complexity" evidence="1">
    <location>
        <begin position="292"/>
        <end position="308"/>
    </location>
</feature>
<feature type="chain" id="PRO_5038866591" evidence="2">
    <location>
        <begin position="23"/>
        <end position="323"/>
    </location>
</feature>
<evidence type="ECO:0000313" key="4">
    <source>
        <dbReference type="EMBL" id="MBO2448212.1"/>
    </source>
</evidence>
<comment type="caution">
    <text evidence="4">The sequence shown here is derived from an EMBL/GenBank/DDBJ whole genome shotgun (WGS) entry which is preliminary data.</text>
</comment>
<dbReference type="Gene3D" id="2.30.30.40">
    <property type="entry name" value="SH3 Domains"/>
    <property type="match status" value="2"/>
</dbReference>
<organism evidence="4 5">
    <name type="scientific">Actinomadura barringtoniae</name>
    <dbReference type="NCBI Taxonomy" id="1427535"/>
    <lineage>
        <taxon>Bacteria</taxon>
        <taxon>Bacillati</taxon>
        <taxon>Actinomycetota</taxon>
        <taxon>Actinomycetes</taxon>
        <taxon>Streptosporangiales</taxon>
        <taxon>Thermomonosporaceae</taxon>
        <taxon>Actinomadura</taxon>
    </lineage>
</organism>
<dbReference type="EMBL" id="JAGEOJ010000005">
    <property type="protein sequence ID" value="MBO2448212.1"/>
    <property type="molecule type" value="Genomic_DNA"/>
</dbReference>
<evidence type="ECO:0000313" key="5">
    <source>
        <dbReference type="Proteomes" id="UP000669179"/>
    </source>
</evidence>
<dbReference type="PROSITE" id="PS51781">
    <property type="entry name" value="SH3B"/>
    <property type="match status" value="2"/>
</dbReference>
<dbReference type="PANTHER" id="PTHR34408:SF1">
    <property type="entry name" value="GLYCOSYL HYDROLASE FAMILY 19 DOMAIN-CONTAINING PROTEIN HI_1415"/>
    <property type="match status" value="1"/>
</dbReference>